<keyword evidence="5" id="KW-0347">Helicase</keyword>
<evidence type="ECO:0000256" key="4">
    <source>
        <dbReference type="ARBA" id="ARBA00022801"/>
    </source>
</evidence>
<evidence type="ECO:0000259" key="12">
    <source>
        <dbReference type="PROSITE" id="PS51194"/>
    </source>
</evidence>
<dbReference type="FunFam" id="1.10.150.20:FF:000058">
    <property type="entry name" value="Helicase, POLQ like"/>
    <property type="match status" value="1"/>
</dbReference>
<dbReference type="AlphaFoldDB" id="A0A8S1D1N5"/>
<dbReference type="CDD" id="cd18795">
    <property type="entry name" value="SF2_C_Ski2"/>
    <property type="match status" value="1"/>
</dbReference>
<dbReference type="InterPro" id="IPR011545">
    <property type="entry name" value="DEAD/DEAH_box_helicase_dom"/>
</dbReference>
<feature type="domain" description="Helicase ATP-binding" evidence="11">
    <location>
        <begin position="169"/>
        <end position="341"/>
    </location>
</feature>
<gene>
    <name evidence="13" type="ORF">CLODIP_2_CD13466</name>
</gene>
<dbReference type="Gene3D" id="3.40.50.300">
    <property type="entry name" value="P-loop containing nucleotide triphosphate hydrolases"/>
    <property type="match status" value="2"/>
</dbReference>
<evidence type="ECO:0000256" key="8">
    <source>
        <dbReference type="ARBA" id="ARBA00023242"/>
    </source>
</evidence>
<keyword evidence="7" id="KW-0234">DNA repair</keyword>
<dbReference type="Pfam" id="PF00271">
    <property type="entry name" value="Helicase_C"/>
    <property type="match status" value="1"/>
</dbReference>
<dbReference type="SMART" id="SM00487">
    <property type="entry name" value="DEXDc"/>
    <property type="match status" value="1"/>
</dbReference>
<dbReference type="FunFam" id="3.40.50.300:FF:000813">
    <property type="entry name" value="helicase POLQ-like isoform X1"/>
    <property type="match status" value="1"/>
</dbReference>
<evidence type="ECO:0000256" key="6">
    <source>
        <dbReference type="ARBA" id="ARBA00022840"/>
    </source>
</evidence>
<organism evidence="13 14">
    <name type="scientific">Cloeon dipterum</name>
    <dbReference type="NCBI Taxonomy" id="197152"/>
    <lineage>
        <taxon>Eukaryota</taxon>
        <taxon>Metazoa</taxon>
        <taxon>Ecdysozoa</taxon>
        <taxon>Arthropoda</taxon>
        <taxon>Hexapoda</taxon>
        <taxon>Insecta</taxon>
        <taxon>Pterygota</taxon>
        <taxon>Palaeoptera</taxon>
        <taxon>Ephemeroptera</taxon>
        <taxon>Pisciforma</taxon>
        <taxon>Baetidae</taxon>
        <taxon>Cloeon</taxon>
    </lineage>
</organism>
<comment type="caution">
    <text evidence="13">The sequence shown here is derived from an EMBL/GenBank/DDBJ whole genome shotgun (WGS) entry which is preliminary data.</text>
</comment>
<name>A0A8S1D1N5_9INSE</name>
<evidence type="ECO:0000256" key="2">
    <source>
        <dbReference type="ARBA" id="ARBA00022741"/>
    </source>
</evidence>
<dbReference type="Gene3D" id="1.10.150.20">
    <property type="entry name" value="5' to 3' exonuclease, C-terminal subdomain"/>
    <property type="match status" value="1"/>
</dbReference>
<evidence type="ECO:0000256" key="7">
    <source>
        <dbReference type="ARBA" id="ARBA00023204"/>
    </source>
</evidence>
<keyword evidence="2" id="KW-0547">Nucleotide-binding</keyword>
<feature type="compositionally biased region" description="Low complexity" evidence="10">
    <location>
        <begin position="64"/>
        <end position="74"/>
    </location>
</feature>
<protein>
    <recommendedName>
        <fullName evidence="15">Helicase POLQ-like</fullName>
    </recommendedName>
</protein>
<dbReference type="GO" id="GO:0005634">
    <property type="term" value="C:nucleus"/>
    <property type="evidence" value="ECO:0007669"/>
    <property type="project" value="UniProtKB-SubCell"/>
</dbReference>
<dbReference type="SUPFAM" id="SSF158702">
    <property type="entry name" value="Sec63 N-terminal domain-like"/>
    <property type="match status" value="1"/>
</dbReference>
<sequence>MSVPGDDESLIFDESDLQAIDEMEQRSQQSQKTIPCSKVSVLKRKSDSPSKATAAETLKRPLVDSSTNNSSPSSGSGGGTTQDSQNSIFAFGQDLQQILLSNANKSLLLETPKRKNLLDMVPSLRTQDCSVGFESLGSFYGLPDRVLELLKEHKGVDKLYDWQTECLGLRSVLERKNFIYSISTSGGKTLVAEILLFREMLCRKKNTILVLPYVSIVQEKVRSLSPFALEMNFLVEEYAAGKGILPPKKRLWKNVVFVATIEKALALFNSLAEEKRLHEIGMVVVDEIHMIGEAGRGAVLESLIAKFMFSSPETQIVGMSATIGNLTEVASFLRAEVYSKEFRPVVLHEFLKVNNNVLAINDKSDEHFVQTRNVLSDDKRNDPDGLKVLVAEVAPSKSCLIFCATKKNCENVAMLLAKSLDKSMKCFKGLKKVELYHALKEEGSGVVCDVLKRTIPYGVAYHHSGLTMNERNLLEEGFRAGVLCCLCCTSTLAAGVNLPAKRVILRSPKIGRDYLTLSQYKQMTGRAGRAGMDDAGESILICQESELEEVKRFLRSGMTWCHSQLGNTPSVAEGLILSLIGLDLATSCQQLCHFLRQFTLLGLQSGQEVEQLVEKVVAELYKNQVLVLKEDSPLLEDTSELKVSPLGRAAMKANLTMDHAKTLLNDLSQAQGALNLLSPLHLLYLIISPERVESNRFSAVVFANVLLKLSSNDKKTAELIGITEGVISTLMRGCKPKSVPDCVLNRFYLALLLSAMWDGQMIWNVSDKFDIPRGDIQSLMVASASQASNIKTFCQEYEGSLWCFHSLLTKICDRLSHCGSSEIMELMELPAVKKGRAQQLFKAGYKTLLDVASANPKEMVGKIEHLPTKVANQLVSSAKMLLMEKAESLREEAEIVFGSMKEQLLESFSQSPNRTMNQSVLL</sequence>
<dbReference type="Gene3D" id="1.10.3380.20">
    <property type="match status" value="1"/>
</dbReference>
<evidence type="ECO:0000256" key="5">
    <source>
        <dbReference type="ARBA" id="ARBA00022806"/>
    </source>
</evidence>
<keyword evidence="4" id="KW-0378">Hydrolase</keyword>
<keyword evidence="8" id="KW-0539">Nucleus</keyword>
<keyword evidence="3" id="KW-0227">DNA damage</keyword>
<dbReference type="EMBL" id="CADEPI010000092">
    <property type="protein sequence ID" value="CAB3374017.1"/>
    <property type="molecule type" value="Genomic_DNA"/>
</dbReference>
<reference evidence="13 14" key="1">
    <citation type="submission" date="2020-04" db="EMBL/GenBank/DDBJ databases">
        <authorList>
            <person name="Alioto T."/>
            <person name="Alioto T."/>
            <person name="Gomez Garrido J."/>
        </authorList>
    </citation>
    <scope>NUCLEOTIDE SEQUENCE [LARGE SCALE GENOMIC DNA]</scope>
</reference>
<dbReference type="Pfam" id="PF20470">
    <property type="entry name" value="HTH_61"/>
    <property type="match status" value="1"/>
</dbReference>
<dbReference type="InterPro" id="IPR046931">
    <property type="entry name" value="HTH_61"/>
</dbReference>
<feature type="region of interest" description="Disordered" evidence="10">
    <location>
        <begin position="22"/>
        <end position="85"/>
    </location>
</feature>
<dbReference type="Pfam" id="PF00270">
    <property type="entry name" value="DEAD"/>
    <property type="match status" value="1"/>
</dbReference>
<comment type="subcellular location">
    <subcellularLocation>
        <location evidence="1">Nucleus</location>
    </subcellularLocation>
</comment>
<dbReference type="InterPro" id="IPR050474">
    <property type="entry name" value="Hel308_SKI2-like"/>
</dbReference>
<evidence type="ECO:0000256" key="1">
    <source>
        <dbReference type="ARBA" id="ARBA00004123"/>
    </source>
</evidence>
<keyword evidence="14" id="KW-1185">Reference proteome</keyword>
<keyword evidence="6" id="KW-0067">ATP-binding</keyword>
<dbReference type="PANTHER" id="PTHR47961">
    <property type="entry name" value="DNA POLYMERASE THETA, PUTATIVE (AFU_ORTHOLOGUE AFUA_1G05260)-RELATED"/>
    <property type="match status" value="1"/>
</dbReference>
<accession>A0A8S1D1N5</accession>
<dbReference type="SUPFAM" id="SSF52540">
    <property type="entry name" value="P-loop containing nucleoside triphosphate hydrolases"/>
    <property type="match status" value="1"/>
</dbReference>
<evidence type="ECO:0000259" key="11">
    <source>
        <dbReference type="PROSITE" id="PS51192"/>
    </source>
</evidence>
<evidence type="ECO:0008006" key="15">
    <source>
        <dbReference type="Google" id="ProtNLM"/>
    </source>
</evidence>
<evidence type="ECO:0000256" key="9">
    <source>
        <dbReference type="ARBA" id="ARBA00048988"/>
    </source>
</evidence>
<dbReference type="SMART" id="SM00490">
    <property type="entry name" value="HELICc"/>
    <property type="match status" value="1"/>
</dbReference>
<dbReference type="InterPro" id="IPR001650">
    <property type="entry name" value="Helicase_C-like"/>
</dbReference>
<dbReference type="OrthoDB" id="2320933at2759"/>
<evidence type="ECO:0000256" key="10">
    <source>
        <dbReference type="SAM" id="MobiDB-lite"/>
    </source>
</evidence>
<dbReference type="PROSITE" id="PS51194">
    <property type="entry name" value="HELICASE_CTER"/>
    <property type="match status" value="1"/>
</dbReference>
<evidence type="ECO:0000256" key="3">
    <source>
        <dbReference type="ARBA" id="ARBA00022763"/>
    </source>
</evidence>
<comment type="catalytic activity">
    <reaction evidence="9">
        <text>ATP + H2O = ADP + phosphate + H(+)</text>
        <dbReference type="Rhea" id="RHEA:13065"/>
        <dbReference type="ChEBI" id="CHEBI:15377"/>
        <dbReference type="ChEBI" id="CHEBI:15378"/>
        <dbReference type="ChEBI" id="CHEBI:30616"/>
        <dbReference type="ChEBI" id="CHEBI:43474"/>
        <dbReference type="ChEBI" id="CHEBI:456216"/>
        <dbReference type="EC" id="5.6.2.4"/>
    </reaction>
</comment>
<dbReference type="InterPro" id="IPR048960">
    <property type="entry name" value="POLQ-like_helical"/>
</dbReference>
<dbReference type="Proteomes" id="UP000494165">
    <property type="component" value="Unassembled WGS sequence"/>
</dbReference>
<dbReference type="Pfam" id="PF21099">
    <property type="entry name" value="POLQ_helical"/>
    <property type="match status" value="1"/>
</dbReference>
<dbReference type="InterPro" id="IPR027417">
    <property type="entry name" value="P-loop_NTPase"/>
</dbReference>
<dbReference type="GO" id="GO:0003676">
    <property type="term" value="F:nucleic acid binding"/>
    <property type="evidence" value="ECO:0007669"/>
    <property type="project" value="InterPro"/>
</dbReference>
<evidence type="ECO:0000313" key="13">
    <source>
        <dbReference type="EMBL" id="CAB3374017.1"/>
    </source>
</evidence>
<dbReference type="GO" id="GO:0043138">
    <property type="term" value="F:3'-5' DNA helicase activity"/>
    <property type="evidence" value="ECO:0007669"/>
    <property type="project" value="UniProtKB-EC"/>
</dbReference>
<dbReference type="PANTHER" id="PTHR47961:SF12">
    <property type="entry name" value="HELICASE POLQ-LIKE"/>
    <property type="match status" value="1"/>
</dbReference>
<dbReference type="GO" id="GO:0005524">
    <property type="term" value="F:ATP binding"/>
    <property type="evidence" value="ECO:0007669"/>
    <property type="project" value="UniProtKB-KW"/>
</dbReference>
<feature type="domain" description="Helicase C-terminal" evidence="12">
    <location>
        <begin position="385"/>
        <end position="576"/>
    </location>
</feature>
<dbReference type="GO" id="GO:0016787">
    <property type="term" value="F:hydrolase activity"/>
    <property type="evidence" value="ECO:0007669"/>
    <property type="project" value="UniProtKB-KW"/>
</dbReference>
<dbReference type="GO" id="GO:0006302">
    <property type="term" value="P:double-strand break repair"/>
    <property type="evidence" value="ECO:0007669"/>
    <property type="project" value="UniProtKB-ARBA"/>
</dbReference>
<proteinExistence type="predicted"/>
<evidence type="ECO:0000313" key="14">
    <source>
        <dbReference type="Proteomes" id="UP000494165"/>
    </source>
</evidence>
<dbReference type="InterPro" id="IPR014001">
    <property type="entry name" value="Helicase_ATP-bd"/>
</dbReference>
<dbReference type="CDD" id="cd18026">
    <property type="entry name" value="DEXHc_POLQ-like"/>
    <property type="match status" value="1"/>
</dbReference>
<dbReference type="PROSITE" id="PS51192">
    <property type="entry name" value="HELICASE_ATP_BIND_1"/>
    <property type="match status" value="1"/>
</dbReference>